<feature type="transmembrane region" description="Helical" evidence="1">
    <location>
        <begin position="398"/>
        <end position="415"/>
    </location>
</feature>
<sequence length="496" mass="54819">MGIFSVLGPYFALLATLTVGLSFAGIIVAAYFKIRSSKTGALGDDVLANTTLQRSLLSVVLVLASITVYQTFYFLLDTPAGEVSYNTNYDRDYFAGQLGCTLVKASIKLKEDYRCTSYEEFTEFVKCSVEHGNLICETKEEDDENNKEQTDDSGISQTLIDILYTLRHPVQYSKEVVTESIKETLLGVAQGVMSTVQTFLQYSSEVDLAEDQTQAQETGKYRNIGKLINGNYVSGFLFNTNIDQTNSAQANFFALAARIRNLAAGIMILISIIVIIKSNGLYFLHPMYHDMANEFGILFLNAFVMIGIASSGFWFMVVLKLQETINEYVGGITVYQELGKLTQGVFESLTDIIDNAYNAIQSGSGVINLGFVVSILLITLVVLYLVANTIITNIKREIALLFGFIFLPLFIMFMVDIRTRALATRFFTLTFTALAEQIVRTIMIAIGLSLLNGDLSIANFIIFLIILGSLLFSRSAVMTLMQYLPFASGANANARV</sequence>
<evidence type="ECO:0000313" key="2">
    <source>
        <dbReference type="EMBL" id="MCA9308416.1"/>
    </source>
</evidence>
<feature type="transmembrane region" description="Helical" evidence="1">
    <location>
        <begin position="52"/>
        <end position="76"/>
    </location>
</feature>
<feature type="transmembrane region" description="Helical" evidence="1">
    <location>
        <begin position="12"/>
        <end position="32"/>
    </location>
</feature>
<name>A0A955J225_UNCKA</name>
<dbReference type="AlphaFoldDB" id="A0A955J225"/>
<dbReference type="EMBL" id="JAGQNX010000082">
    <property type="protein sequence ID" value="MCA9308416.1"/>
    <property type="molecule type" value="Genomic_DNA"/>
</dbReference>
<feature type="transmembrane region" description="Helical" evidence="1">
    <location>
        <begin position="457"/>
        <end position="477"/>
    </location>
</feature>
<feature type="transmembrane region" description="Helical" evidence="1">
    <location>
        <begin position="262"/>
        <end position="284"/>
    </location>
</feature>
<feature type="transmembrane region" description="Helical" evidence="1">
    <location>
        <begin position="296"/>
        <end position="319"/>
    </location>
</feature>
<proteinExistence type="predicted"/>
<gene>
    <name evidence="2" type="ORF">KC980_02810</name>
</gene>
<evidence type="ECO:0000256" key="1">
    <source>
        <dbReference type="SAM" id="Phobius"/>
    </source>
</evidence>
<reference evidence="2" key="1">
    <citation type="submission" date="2020-04" db="EMBL/GenBank/DDBJ databases">
        <authorList>
            <person name="Zhang T."/>
        </authorList>
    </citation>
    <scope>NUCLEOTIDE SEQUENCE</scope>
    <source>
        <strain evidence="2">HKST-UBA79</strain>
    </source>
</reference>
<organism evidence="2 3">
    <name type="scientific">candidate division WWE3 bacterium</name>
    <dbReference type="NCBI Taxonomy" id="2053526"/>
    <lineage>
        <taxon>Bacteria</taxon>
        <taxon>Katanobacteria</taxon>
    </lineage>
</organism>
<feature type="transmembrane region" description="Helical" evidence="1">
    <location>
        <begin position="427"/>
        <end position="451"/>
    </location>
</feature>
<comment type="caution">
    <text evidence="2">The sequence shown here is derived from an EMBL/GenBank/DDBJ whole genome shotgun (WGS) entry which is preliminary data.</text>
</comment>
<accession>A0A955J225</accession>
<keyword evidence="1" id="KW-0472">Membrane</keyword>
<evidence type="ECO:0000313" key="3">
    <source>
        <dbReference type="Proteomes" id="UP000740557"/>
    </source>
</evidence>
<keyword evidence="1" id="KW-0812">Transmembrane</keyword>
<keyword evidence="1" id="KW-1133">Transmembrane helix</keyword>
<feature type="transmembrane region" description="Helical" evidence="1">
    <location>
        <begin position="366"/>
        <end position="386"/>
    </location>
</feature>
<dbReference type="Proteomes" id="UP000740557">
    <property type="component" value="Unassembled WGS sequence"/>
</dbReference>
<reference evidence="2" key="2">
    <citation type="journal article" date="2021" name="Microbiome">
        <title>Successional dynamics and alternative stable states in a saline activated sludge microbial community over 9 years.</title>
        <authorList>
            <person name="Wang Y."/>
            <person name="Ye J."/>
            <person name="Ju F."/>
            <person name="Liu L."/>
            <person name="Boyd J.A."/>
            <person name="Deng Y."/>
            <person name="Parks D.H."/>
            <person name="Jiang X."/>
            <person name="Yin X."/>
            <person name="Woodcroft B.J."/>
            <person name="Tyson G.W."/>
            <person name="Hugenholtz P."/>
            <person name="Polz M.F."/>
            <person name="Zhang T."/>
        </authorList>
    </citation>
    <scope>NUCLEOTIDE SEQUENCE</scope>
    <source>
        <strain evidence="2">HKST-UBA79</strain>
    </source>
</reference>
<protein>
    <submittedName>
        <fullName evidence="2">Uncharacterized protein</fullName>
    </submittedName>
</protein>